<evidence type="ECO:0000256" key="1">
    <source>
        <dbReference type="SAM" id="MobiDB-lite"/>
    </source>
</evidence>
<protein>
    <submittedName>
        <fullName evidence="2">Uncharacterized protein</fullName>
    </submittedName>
</protein>
<keyword evidence="3" id="KW-1185">Reference proteome</keyword>
<dbReference type="Proteomes" id="UP000031036">
    <property type="component" value="Unassembled WGS sequence"/>
</dbReference>
<feature type="region of interest" description="Disordered" evidence="1">
    <location>
        <begin position="19"/>
        <end position="43"/>
    </location>
</feature>
<feature type="compositionally biased region" description="Low complexity" evidence="1">
    <location>
        <begin position="28"/>
        <end position="40"/>
    </location>
</feature>
<dbReference type="EMBL" id="JPKZ01000716">
    <property type="protein sequence ID" value="KHN85917.1"/>
    <property type="molecule type" value="Genomic_DNA"/>
</dbReference>
<evidence type="ECO:0000313" key="2">
    <source>
        <dbReference type="EMBL" id="KHN85917.1"/>
    </source>
</evidence>
<accession>A0A0B2VX59</accession>
<dbReference type="AlphaFoldDB" id="A0A0B2VX59"/>
<sequence>MDEKCTLFTGVSAIEQSSRRQGERTVRVTRFTSRQSTSSSECKRRRSAARWCFHRIKPLSLKGSPLIRLDDNVGRAHSAKYRQSTAKEDERIVTVTQQAVAGCMKNMP</sequence>
<organism evidence="2 3">
    <name type="scientific">Toxocara canis</name>
    <name type="common">Canine roundworm</name>
    <dbReference type="NCBI Taxonomy" id="6265"/>
    <lineage>
        <taxon>Eukaryota</taxon>
        <taxon>Metazoa</taxon>
        <taxon>Ecdysozoa</taxon>
        <taxon>Nematoda</taxon>
        <taxon>Chromadorea</taxon>
        <taxon>Rhabditida</taxon>
        <taxon>Spirurina</taxon>
        <taxon>Ascaridomorpha</taxon>
        <taxon>Ascaridoidea</taxon>
        <taxon>Toxocaridae</taxon>
        <taxon>Toxocara</taxon>
    </lineage>
</organism>
<comment type="caution">
    <text evidence="2">The sequence shown here is derived from an EMBL/GenBank/DDBJ whole genome shotgun (WGS) entry which is preliminary data.</text>
</comment>
<evidence type="ECO:0000313" key="3">
    <source>
        <dbReference type="Proteomes" id="UP000031036"/>
    </source>
</evidence>
<name>A0A0B2VX59_TOXCA</name>
<reference evidence="2 3" key="1">
    <citation type="submission" date="2014-11" db="EMBL/GenBank/DDBJ databases">
        <title>Genetic blueprint of the zoonotic pathogen Toxocara canis.</title>
        <authorList>
            <person name="Zhu X.-Q."/>
            <person name="Korhonen P.K."/>
            <person name="Cai H."/>
            <person name="Young N.D."/>
            <person name="Nejsum P."/>
            <person name="von Samson-Himmelstjerna G."/>
            <person name="Boag P.R."/>
            <person name="Tan P."/>
            <person name="Li Q."/>
            <person name="Min J."/>
            <person name="Yang Y."/>
            <person name="Wang X."/>
            <person name="Fang X."/>
            <person name="Hall R.S."/>
            <person name="Hofmann A."/>
            <person name="Sternberg P.W."/>
            <person name="Jex A.R."/>
            <person name="Gasser R.B."/>
        </authorList>
    </citation>
    <scope>NUCLEOTIDE SEQUENCE [LARGE SCALE GENOMIC DNA]</scope>
    <source>
        <strain evidence="2">PN_DK_2014</strain>
    </source>
</reference>
<proteinExistence type="predicted"/>
<gene>
    <name evidence="2" type="ORF">Tcan_05752</name>
</gene>